<comment type="subcellular location">
    <subcellularLocation>
        <location evidence="1">Membrane</location>
        <topology evidence="1">Multi-pass membrane protein</topology>
    </subcellularLocation>
</comment>
<proteinExistence type="predicted"/>
<feature type="transmembrane region" description="Helical" evidence="6">
    <location>
        <begin position="531"/>
        <end position="551"/>
    </location>
</feature>
<protein>
    <recommendedName>
        <fullName evidence="7">Major facilitator superfamily (MFS) profile domain-containing protein</fullName>
    </recommendedName>
</protein>
<feature type="transmembrane region" description="Helical" evidence="6">
    <location>
        <begin position="464"/>
        <end position="487"/>
    </location>
</feature>
<reference evidence="8 9" key="1">
    <citation type="submission" date="2022-12" db="EMBL/GenBank/DDBJ databases">
        <title>Genomic features and morphological characterization of a novel Knufia sp. strain isolated from spacecraft assembly facility.</title>
        <authorList>
            <person name="Teixeira M."/>
            <person name="Chander A.M."/>
            <person name="Stajich J.E."/>
            <person name="Venkateswaran K."/>
        </authorList>
    </citation>
    <scope>NUCLEOTIDE SEQUENCE [LARGE SCALE GENOMIC DNA]</scope>
    <source>
        <strain evidence="8 9">FJI-L2-BK-P2</strain>
    </source>
</reference>
<feature type="region of interest" description="Disordered" evidence="5">
    <location>
        <begin position="1"/>
        <end position="66"/>
    </location>
</feature>
<feature type="transmembrane region" description="Helical" evidence="6">
    <location>
        <begin position="240"/>
        <end position="262"/>
    </location>
</feature>
<gene>
    <name evidence="8" type="ORF">OHC33_000903</name>
</gene>
<evidence type="ECO:0000313" key="9">
    <source>
        <dbReference type="Proteomes" id="UP001316803"/>
    </source>
</evidence>
<dbReference type="Pfam" id="PF07690">
    <property type="entry name" value="MFS_1"/>
    <property type="match status" value="1"/>
</dbReference>
<organism evidence="8 9">
    <name type="scientific">Knufia fluminis</name>
    <dbReference type="NCBI Taxonomy" id="191047"/>
    <lineage>
        <taxon>Eukaryota</taxon>
        <taxon>Fungi</taxon>
        <taxon>Dikarya</taxon>
        <taxon>Ascomycota</taxon>
        <taxon>Pezizomycotina</taxon>
        <taxon>Eurotiomycetes</taxon>
        <taxon>Chaetothyriomycetidae</taxon>
        <taxon>Chaetothyriales</taxon>
        <taxon>Trichomeriaceae</taxon>
        <taxon>Knufia</taxon>
    </lineage>
</organism>
<dbReference type="AlphaFoldDB" id="A0AAN8EKF0"/>
<feature type="compositionally biased region" description="Basic and acidic residues" evidence="5">
    <location>
        <begin position="1"/>
        <end position="10"/>
    </location>
</feature>
<feature type="compositionally biased region" description="Polar residues" evidence="5">
    <location>
        <begin position="41"/>
        <end position="54"/>
    </location>
</feature>
<dbReference type="Proteomes" id="UP001316803">
    <property type="component" value="Unassembled WGS sequence"/>
</dbReference>
<dbReference type="InterPro" id="IPR011701">
    <property type="entry name" value="MFS"/>
</dbReference>
<keyword evidence="2 6" id="KW-0812">Transmembrane</keyword>
<dbReference type="PANTHER" id="PTHR23502">
    <property type="entry name" value="MAJOR FACILITATOR SUPERFAMILY"/>
    <property type="match status" value="1"/>
</dbReference>
<evidence type="ECO:0000259" key="7">
    <source>
        <dbReference type="PROSITE" id="PS50850"/>
    </source>
</evidence>
<feature type="transmembrane region" description="Helical" evidence="6">
    <location>
        <begin position="110"/>
        <end position="134"/>
    </location>
</feature>
<name>A0AAN8EKF0_9EURO</name>
<dbReference type="SUPFAM" id="SSF103473">
    <property type="entry name" value="MFS general substrate transporter"/>
    <property type="match status" value="1"/>
</dbReference>
<evidence type="ECO:0000256" key="6">
    <source>
        <dbReference type="SAM" id="Phobius"/>
    </source>
</evidence>
<feature type="transmembrane region" description="Helical" evidence="6">
    <location>
        <begin position="387"/>
        <end position="407"/>
    </location>
</feature>
<evidence type="ECO:0000256" key="2">
    <source>
        <dbReference type="ARBA" id="ARBA00022692"/>
    </source>
</evidence>
<dbReference type="PROSITE" id="PS50850">
    <property type="entry name" value="MFS"/>
    <property type="match status" value="1"/>
</dbReference>
<dbReference type="InterPro" id="IPR020846">
    <property type="entry name" value="MFS_dom"/>
</dbReference>
<dbReference type="CDD" id="cd17323">
    <property type="entry name" value="MFS_Tpo1_MDR_like"/>
    <property type="match status" value="1"/>
</dbReference>
<accession>A0AAN8EKF0</accession>
<dbReference type="GO" id="GO:0005886">
    <property type="term" value="C:plasma membrane"/>
    <property type="evidence" value="ECO:0007669"/>
    <property type="project" value="TreeGrafter"/>
</dbReference>
<dbReference type="GO" id="GO:0015203">
    <property type="term" value="F:polyamine transmembrane transporter activity"/>
    <property type="evidence" value="ECO:0007669"/>
    <property type="project" value="TreeGrafter"/>
</dbReference>
<dbReference type="PANTHER" id="PTHR23502:SF5">
    <property type="entry name" value="QUINIDINE RESISTANCE PROTEIN 3"/>
    <property type="match status" value="1"/>
</dbReference>
<feature type="transmembrane region" description="Helical" evidence="6">
    <location>
        <begin position="146"/>
        <end position="166"/>
    </location>
</feature>
<feature type="transmembrane region" description="Helical" evidence="6">
    <location>
        <begin position="442"/>
        <end position="458"/>
    </location>
</feature>
<feature type="domain" description="Major facilitator superfamily (MFS) profile" evidence="7">
    <location>
        <begin position="112"/>
        <end position="556"/>
    </location>
</feature>
<keyword evidence="9" id="KW-1185">Reference proteome</keyword>
<dbReference type="InterPro" id="IPR036259">
    <property type="entry name" value="MFS_trans_sf"/>
</dbReference>
<keyword evidence="4 6" id="KW-0472">Membrane</keyword>
<dbReference type="GO" id="GO:0010509">
    <property type="term" value="P:intracellular polyamine homeostasis"/>
    <property type="evidence" value="ECO:0007669"/>
    <property type="project" value="TreeGrafter"/>
</dbReference>
<comment type="caution">
    <text evidence="8">The sequence shown here is derived from an EMBL/GenBank/DDBJ whole genome shotgun (WGS) entry which is preliminary data.</text>
</comment>
<evidence type="ECO:0000256" key="3">
    <source>
        <dbReference type="ARBA" id="ARBA00022989"/>
    </source>
</evidence>
<sequence length="567" mass="62817">MAERSEKHEPWTPSTIVELEEHDTGKHTEEGPTEEKGLRVSSAQNDTQSETTTVADHEPAQPEEPDLERIESVKLPLVKVPRSQRRGLFARFAAIAEVTEPHHYSNKTKWLVTFIVAIAAAAAPVGSSIILPTLDQVGEDLHASPTITNLSVALYMLSMAIWPLWWSNFSETLGRRTIYLTSFAMFAICGVLSAVSTNIAMLIVMRMLNGGAAASVQAVGAGTIADLWEPFERGRAMGYFYLGPLLGPLLAPIIGGILGEALGWRATQWALVVFGVVVWTLIFFALPETLKATKDLTAEAVAEGADTPSRPQLSRTSTREVVEKKSKQYAKVLRMMFLDPLMVLGYLRFPLVLLCVYYSSVTFGSLYVLNISIQYTFEKQPYDFTTLIVGLLYIPNSLGYILASLFGGRWMDKIMAREARKRQTDSHDPIVLLPEDRMRENAWLGALAYPVALLWYGWTANFGVFWLVPMIANFFYGVGSMLIFAMTTTMLTEFMPQRSSSGVAVNNFCRNIFSCIGTIVGSPLINALGNGWLFTILGLWALSSASVIWAVRHFGPQWRKSMDEAVG</sequence>
<keyword evidence="3 6" id="KW-1133">Transmembrane helix</keyword>
<feature type="transmembrane region" description="Helical" evidence="6">
    <location>
        <begin position="343"/>
        <end position="367"/>
    </location>
</feature>
<feature type="compositionally biased region" description="Basic and acidic residues" evidence="5">
    <location>
        <begin position="22"/>
        <end position="38"/>
    </location>
</feature>
<dbReference type="Gene3D" id="1.20.1250.20">
    <property type="entry name" value="MFS general substrate transporter like domains"/>
    <property type="match status" value="1"/>
</dbReference>
<evidence type="ECO:0000256" key="4">
    <source>
        <dbReference type="ARBA" id="ARBA00023136"/>
    </source>
</evidence>
<evidence type="ECO:0000313" key="8">
    <source>
        <dbReference type="EMBL" id="KAK5957714.1"/>
    </source>
</evidence>
<evidence type="ECO:0000256" key="1">
    <source>
        <dbReference type="ARBA" id="ARBA00004141"/>
    </source>
</evidence>
<feature type="transmembrane region" description="Helical" evidence="6">
    <location>
        <begin position="268"/>
        <end position="286"/>
    </location>
</feature>
<feature type="transmembrane region" description="Helical" evidence="6">
    <location>
        <begin position="178"/>
        <end position="204"/>
    </location>
</feature>
<dbReference type="EMBL" id="JAKLMC020000002">
    <property type="protein sequence ID" value="KAK5957714.1"/>
    <property type="molecule type" value="Genomic_DNA"/>
</dbReference>
<evidence type="ECO:0000256" key="5">
    <source>
        <dbReference type="SAM" id="MobiDB-lite"/>
    </source>
</evidence>